<dbReference type="KEGG" id="bpt:Bpet3943"/>
<keyword evidence="6" id="KW-1185">Reference proteome</keyword>
<dbReference type="EC" id="4.1.1.-" evidence="5"/>
<dbReference type="Gene3D" id="3.90.850.10">
    <property type="entry name" value="Fumarylacetoacetase-like, C-terminal domain"/>
    <property type="match status" value="1"/>
</dbReference>
<name>A9I6C0_BORPD</name>
<dbReference type="Proteomes" id="UP000001225">
    <property type="component" value="Chromosome"/>
</dbReference>
<protein>
    <submittedName>
        <fullName evidence="5">2-hydroxyhepta-2,4-diene-1, 7-dioateisomerase / 5-carboxymethyl-2-oxo-hex-3-ene-1, 7-dioatedecarboxylase</fullName>
        <ecNumber evidence="5">4.1.1.-</ecNumber>
    </submittedName>
</protein>
<dbReference type="GO" id="GO:0046872">
    <property type="term" value="F:metal ion binding"/>
    <property type="evidence" value="ECO:0007669"/>
    <property type="project" value="UniProtKB-KW"/>
</dbReference>
<comment type="similarity">
    <text evidence="2">Belongs to the FAH family.</text>
</comment>
<dbReference type="PANTHER" id="PTHR42796:SF4">
    <property type="entry name" value="FUMARYLACETOACETATE HYDROLASE DOMAIN-CONTAINING PROTEIN 2A"/>
    <property type="match status" value="1"/>
</dbReference>
<dbReference type="InterPro" id="IPR051121">
    <property type="entry name" value="FAH"/>
</dbReference>
<evidence type="ECO:0000256" key="2">
    <source>
        <dbReference type="ARBA" id="ARBA00010211"/>
    </source>
</evidence>
<dbReference type="FunFam" id="3.90.850.10:FF:000012">
    <property type="entry name" value="Putative 2-hydroxyhepta-2,4-diene-1,7-dioate isomerase"/>
    <property type="match status" value="1"/>
</dbReference>
<dbReference type="InterPro" id="IPR011234">
    <property type="entry name" value="Fumarylacetoacetase-like_C"/>
</dbReference>
<comment type="cofactor">
    <cofactor evidence="1">
        <name>Mg(2+)</name>
        <dbReference type="ChEBI" id="CHEBI:18420"/>
    </cofactor>
</comment>
<keyword evidence="3" id="KW-0479">Metal-binding</keyword>
<accession>A9I6C0</accession>
<dbReference type="GO" id="GO:0044281">
    <property type="term" value="P:small molecule metabolic process"/>
    <property type="evidence" value="ECO:0007669"/>
    <property type="project" value="UniProtKB-ARBA"/>
</dbReference>
<dbReference type="GO" id="GO:0016829">
    <property type="term" value="F:lyase activity"/>
    <property type="evidence" value="ECO:0007669"/>
    <property type="project" value="UniProtKB-KW"/>
</dbReference>
<dbReference type="PANTHER" id="PTHR42796">
    <property type="entry name" value="FUMARYLACETOACETATE HYDROLASE DOMAIN-CONTAINING PROTEIN 2A-RELATED"/>
    <property type="match status" value="1"/>
</dbReference>
<keyword evidence="5" id="KW-0456">Lyase</keyword>
<evidence type="ECO:0000256" key="3">
    <source>
        <dbReference type="ARBA" id="ARBA00022723"/>
    </source>
</evidence>
<dbReference type="AlphaFoldDB" id="A9I6C0"/>
<dbReference type="eggNOG" id="COG0179">
    <property type="taxonomic scope" value="Bacteria"/>
</dbReference>
<proteinExistence type="inferred from homology"/>
<dbReference type="STRING" id="94624.Bpet3943"/>
<gene>
    <name evidence="5" type="ordered locus">Bpet3943</name>
</gene>
<evidence type="ECO:0000313" key="5">
    <source>
        <dbReference type="EMBL" id="CAP44289.1"/>
    </source>
</evidence>
<sequence>MKLLRHGAKGAEKPALLDAEGRVRDLSGVLADITADTLAEPALARLRAVDPASLPVVDQPGRLAPPWAGMGKFICIGLNYADHAAESGLPVPQEPVIFTKAISALIGCNDPVVLPRDSVKSDWEVELGVVIGKRARYVSEADALAHVAGYCVVNDLSEREYQLERGGTWDKGKGCDTFGPVGPWLVTADEVADPQALDLWLEVNGKRMQHGNTRTMVFGVAELVSYVSRFMTLNPGDLISTGTPPGVGMGQKPAAIYLKPGDTMRLGIAGLGEQQQRVHAWDPALIDG</sequence>
<dbReference type="Pfam" id="PF01557">
    <property type="entry name" value="FAA_hydrolase"/>
    <property type="match status" value="1"/>
</dbReference>
<dbReference type="InterPro" id="IPR036663">
    <property type="entry name" value="Fumarylacetoacetase_C_sf"/>
</dbReference>
<evidence type="ECO:0000259" key="4">
    <source>
        <dbReference type="Pfam" id="PF01557"/>
    </source>
</evidence>
<evidence type="ECO:0000256" key="1">
    <source>
        <dbReference type="ARBA" id="ARBA00001946"/>
    </source>
</evidence>
<reference evidence="5 6" key="1">
    <citation type="journal article" date="2008" name="BMC Genomics">
        <title>The missing link: Bordetella petrii is endowed with both the metabolic versatility of environmental bacteria and virulence traits of pathogenic Bordetellae.</title>
        <authorList>
            <person name="Gross R."/>
            <person name="Guzman C.A."/>
            <person name="Sebaihia M."/>
            <person name="Martins Dos Santos V.A."/>
            <person name="Pieper D.H."/>
            <person name="Koebnik R."/>
            <person name="Lechner M."/>
            <person name="Bartels D."/>
            <person name="Buhrmester J."/>
            <person name="Choudhuri J.V."/>
            <person name="Ebensen T."/>
            <person name="Gaigalat L."/>
            <person name="Herrmann S."/>
            <person name="Khachane A.N."/>
            <person name="Larisch C."/>
            <person name="Link S."/>
            <person name="Linke B."/>
            <person name="Meyer F."/>
            <person name="Mormann S."/>
            <person name="Nakunst D."/>
            <person name="Rueckert C."/>
            <person name="Schneiker-Bekel S."/>
            <person name="Schulze K."/>
            <person name="Vorhoelter F.J."/>
            <person name="Yevsa T."/>
            <person name="Engle J.T."/>
            <person name="Goldman W.E."/>
            <person name="Puehler A."/>
            <person name="Goebel U.B."/>
            <person name="Goesmann A."/>
            <person name="Bloecker H."/>
            <person name="Kaiser O."/>
            <person name="Martinez-Arias R."/>
        </authorList>
    </citation>
    <scope>NUCLEOTIDE SEQUENCE [LARGE SCALE GENOMIC DNA]</scope>
    <source>
        <strain evidence="6">ATCC BAA-461 / DSM 12804 / CCUG 43448 / CIP 107267 / Se-1111R</strain>
    </source>
</reference>
<organism evidence="5 6">
    <name type="scientific">Bordetella petrii (strain ATCC BAA-461 / DSM 12804 / CCUG 43448 / CIP 107267 / Se-1111R)</name>
    <dbReference type="NCBI Taxonomy" id="340100"/>
    <lineage>
        <taxon>Bacteria</taxon>
        <taxon>Pseudomonadati</taxon>
        <taxon>Pseudomonadota</taxon>
        <taxon>Betaproteobacteria</taxon>
        <taxon>Burkholderiales</taxon>
        <taxon>Alcaligenaceae</taxon>
        <taxon>Bordetella</taxon>
    </lineage>
</organism>
<feature type="domain" description="Fumarylacetoacetase-like C-terminal" evidence="4">
    <location>
        <begin position="72"/>
        <end position="278"/>
    </location>
</feature>
<dbReference type="EMBL" id="AM902716">
    <property type="protein sequence ID" value="CAP44289.1"/>
    <property type="molecule type" value="Genomic_DNA"/>
</dbReference>
<evidence type="ECO:0000313" key="6">
    <source>
        <dbReference type="Proteomes" id="UP000001225"/>
    </source>
</evidence>
<dbReference type="SUPFAM" id="SSF56529">
    <property type="entry name" value="FAH"/>
    <property type="match status" value="1"/>
</dbReference>